<dbReference type="Gene3D" id="3.30.160.100">
    <property type="entry name" value="Ribosome hibernation promotion factor-like"/>
    <property type="match status" value="1"/>
</dbReference>
<organism evidence="5 6">
    <name type="scientific">Nostocoides veronense</name>
    <dbReference type="NCBI Taxonomy" id="330836"/>
    <lineage>
        <taxon>Bacteria</taxon>
        <taxon>Bacillati</taxon>
        <taxon>Actinomycetota</taxon>
        <taxon>Actinomycetes</taxon>
        <taxon>Micrococcales</taxon>
        <taxon>Intrasporangiaceae</taxon>
        <taxon>Nostocoides</taxon>
    </lineage>
</organism>
<dbReference type="NCBIfam" id="TIGR00741">
    <property type="entry name" value="yfiA"/>
    <property type="match status" value="1"/>
</dbReference>
<comment type="subcellular location">
    <subcellularLocation>
        <location evidence="2">Cytoplasm</location>
    </subcellularLocation>
</comment>
<comment type="similarity">
    <text evidence="2">Belongs to the HPF/YfiA ribosome-associated protein family. Long HPF subfamily.</text>
</comment>
<dbReference type="InterPro" id="IPR050574">
    <property type="entry name" value="HPF/YfiA_ribosome-assoc"/>
</dbReference>
<dbReference type="SUPFAM" id="SSF69754">
    <property type="entry name" value="Ribosome binding protein Y (YfiA homologue)"/>
    <property type="match status" value="1"/>
</dbReference>
<keyword evidence="2" id="KW-0963">Cytoplasm</keyword>
<protein>
    <recommendedName>
        <fullName evidence="2">Ribosome hibernation promoting factor</fullName>
        <shortName evidence="2">HPF</shortName>
    </recommendedName>
</protein>
<comment type="subunit">
    <text evidence="2">Interacts with 100S ribosomes.</text>
</comment>
<evidence type="ECO:0000259" key="4">
    <source>
        <dbReference type="Pfam" id="PF16321"/>
    </source>
</evidence>
<sequence length="211" mass="23612">MDVVISGRHQNVSDRFREHVAERMARVEQLAPRALRTEVLVSHEPKRGKAKASERVEITCHIRGPVVRAEAAHEDRYAAFEMAMDKLIERLRRSNDRRRVARTRGGRVDAAPIEAMPAPVDAQTPDPEDSADEPDLFGAVGDSPIEVREKVHSSRPMTLGEALAEMELVGHDFYLFHDSDTDKPSVVYRRRGWAYGVIHLDVDGTPAEAAS</sequence>
<dbReference type="Gene3D" id="3.30.505.50">
    <property type="entry name" value="Sigma 54 modulation/S30EA ribosomal protein, C-terminal domain"/>
    <property type="match status" value="1"/>
</dbReference>
<dbReference type="CDD" id="cd00552">
    <property type="entry name" value="RaiA"/>
    <property type="match status" value="1"/>
</dbReference>
<evidence type="ECO:0000256" key="3">
    <source>
        <dbReference type="SAM" id="MobiDB-lite"/>
    </source>
</evidence>
<dbReference type="EMBL" id="BAAAPO010000021">
    <property type="protein sequence ID" value="GAA1789698.1"/>
    <property type="molecule type" value="Genomic_DNA"/>
</dbReference>
<dbReference type="InterPro" id="IPR003489">
    <property type="entry name" value="RHF/RaiA"/>
</dbReference>
<dbReference type="RefSeq" id="WP_344082768.1">
    <property type="nucleotide sequence ID" value="NZ_BAAAPO010000021.1"/>
</dbReference>
<dbReference type="InterPro" id="IPR036567">
    <property type="entry name" value="RHF-like"/>
</dbReference>
<comment type="function">
    <text evidence="2">Required for dimerization of active 70S ribosomes into 100S ribosomes in stationary phase; 100S ribosomes are translationally inactive and sometimes present during exponential growth.</text>
</comment>
<keyword evidence="1 2" id="KW-0810">Translation regulation</keyword>
<dbReference type="HAMAP" id="MF_00839">
    <property type="entry name" value="HPF"/>
    <property type="match status" value="1"/>
</dbReference>
<accession>A0ABN2LIK3</accession>
<evidence type="ECO:0000256" key="2">
    <source>
        <dbReference type="HAMAP-Rule" id="MF_00839"/>
    </source>
</evidence>
<gene>
    <name evidence="5" type="primary">raiA</name>
    <name evidence="2" type="synonym">hpf</name>
    <name evidence="5" type="ORF">GCM10009811_13300</name>
</gene>
<feature type="domain" description="Sigma 54 modulation/S30EA ribosomal protein C-terminal" evidence="4">
    <location>
        <begin position="147"/>
        <end position="197"/>
    </location>
</feature>
<name>A0ABN2LIK3_9MICO</name>
<evidence type="ECO:0000256" key="1">
    <source>
        <dbReference type="ARBA" id="ARBA00022845"/>
    </source>
</evidence>
<dbReference type="Pfam" id="PF16321">
    <property type="entry name" value="Ribosom_S30AE_C"/>
    <property type="match status" value="1"/>
</dbReference>
<comment type="caution">
    <text evidence="5">The sequence shown here is derived from an EMBL/GenBank/DDBJ whole genome shotgun (WGS) entry which is preliminary data.</text>
</comment>
<dbReference type="InterPro" id="IPR032528">
    <property type="entry name" value="Ribosom_S30AE_C"/>
</dbReference>
<keyword evidence="6" id="KW-1185">Reference proteome</keyword>
<dbReference type="PANTHER" id="PTHR33231:SF1">
    <property type="entry name" value="30S RIBOSOMAL PROTEIN"/>
    <property type="match status" value="1"/>
</dbReference>
<dbReference type="InterPro" id="IPR038416">
    <property type="entry name" value="Ribosom_S30AE_C_sf"/>
</dbReference>
<proteinExistence type="inferred from homology"/>
<dbReference type="PANTHER" id="PTHR33231">
    <property type="entry name" value="30S RIBOSOMAL PROTEIN"/>
    <property type="match status" value="1"/>
</dbReference>
<feature type="region of interest" description="Disordered" evidence="3">
    <location>
        <begin position="99"/>
        <end position="132"/>
    </location>
</feature>
<dbReference type="Proteomes" id="UP001499938">
    <property type="component" value="Unassembled WGS sequence"/>
</dbReference>
<evidence type="ECO:0000313" key="5">
    <source>
        <dbReference type="EMBL" id="GAA1789698.1"/>
    </source>
</evidence>
<dbReference type="InterPro" id="IPR034694">
    <property type="entry name" value="HPF_long/plastid"/>
</dbReference>
<dbReference type="Pfam" id="PF02482">
    <property type="entry name" value="Ribosomal_S30AE"/>
    <property type="match status" value="1"/>
</dbReference>
<reference evidence="5 6" key="1">
    <citation type="journal article" date="2019" name="Int. J. Syst. Evol. Microbiol.">
        <title>The Global Catalogue of Microorganisms (GCM) 10K type strain sequencing project: providing services to taxonomists for standard genome sequencing and annotation.</title>
        <authorList>
            <consortium name="The Broad Institute Genomics Platform"/>
            <consortium name="The Broad Institute Genome Sequencing Center for Infectious Disease"/>
            <person name="Wu L."/>
            <person name="Ma J."/>
        </authorList>
    </citation>
    <scope>NUCLEOTIDE SEQUENCE [LARGE SCALE GENOMIC DNA]</scope>
    <source>
        <strain evidence="5 6">JCM 15592</strain>
    </source>
</reference>
<evidence type="ECO:0000313" key="6">
    <source>
        <dbReference type="Proteomes" id="UP001499938"/>
    </source>
</evidence>